<dbReference type="EMBL" id="WNYA01069353">
    <property type="protein sequence ID" value="KAG8535363.1"/>
    <property type="molecule type" value="Genomic_DNA"/>
</dbReference>
<name>A0AAV6YNJ4_ENGPU</name>
<evidence type="ECO:0000313" key="2">
    <source>
        <dbReference type="Proteomes" id="UP000824782"/>
    </source>
</evidence>
<proteinExistence type="predicted"/>
<reference evidence="1" key="1">
    <citation type="thesis" date="2020" institute="ProQuest LLC" country="789 East Eisenhower Parkway, Ann Arbor, MI, USA">
        <title>Comparative Genomics and Chromosome Evolution.</title>
        <authorList>
            <person name="Mudd A.B."/>
        </authorList>
    </citation>
    <scope>NUCLEOTIDE SEQUENCE</scope>
    <source>
        <strain evidence="1">237g6f4</strain>
        <tissue evidence="1">Blood</tissue>
    </source>
</reference>
<dbReference type="Proteomes" id="UP000824782">
    <property type="component" value="Unassembled WGS sequence"/>
</dbReference>
<dbReference type="AlphaFoldDB" id="A0AAV6YNJ4"/>
<evidence type="ECO:0000313" key="1">
    <source>
        <dbReference type="EMBL" id="KAG8535363.1"/>
    </source>
</evidence>
<organism evidence="1 2">
    <name type="scientific">Engystomops pustulosus</name>
    <name type="common">Tungara frog</name>
    <name type="synonym">Physalaemus pustulosus</name>
    <dbReference type="NCBI Taxonomy" id="76066"/>
    <lineage>
        <taxon>Eukaryota</taxon>
        <taxon>Metazoa</taxon>
        <taxon>Chordata</taxon>
        <taxon>Craniata</taxon>
        <taxon>Vertebrata</taxon>
        <taxon>Euteleostomi</taxon>
        <taxon>Amphibia</taxon>
        <taxon>Batrachia</taxon>
        <taxon>Anura</taxon>
        <taxon>Neobatrachia</taxon>
        <taxon>Hyloidea</taxon>
        <taxon>Leptodactylidae</taxon>
        <taxon>Leiuperinae</taxon>
        <taxon>Engystomops</taxon>
    </lineage>
</organism>
<accession>A0AAV6YNJ4</accession>
<keyword evidence="2" id="KW-1185">Reference proteome</keyword>
<comment type="caution">
    <text evidence="1">The sequence shown here is derived from an EMBL/GenBank/DDBJ whole genome shotgun (WGS) entry which is preliminary data.</text>
</comment>
<gene>
    <name evidence="1" type="ORF">GDO81_028729</name>
</gene>
<protein>
    <submittedName>
        <fullName evidence="1">Uncharacterized protein</fullName>
    </submittedName>
</protein>
<sequence>MSASLGFLGGGSFCVADATDAVTLSSIKDFNSSMKETFSDRINSSIHGLHIGFTYDSGKTWRHILHFLAGVLLLIERSDLLDFSDLSGLSSLPFPLDPCSLS</sequence>